<dbReference type="Proteomes" id="UP000031668">
    <property type="component" value="Unassembled WGS sequence"/>
</dbReference>
<evidence type="ECO:0000313" key="5">
    <source>
        <dbReference type="Proteomes" id="UP000031668"/>
    </source>
</evidence>
<dbReference type="PANTHER" id="PTHR43977">
    <property type="entry name" value="STRUCTURAL MAINTENANCE OF CHROMOSOMES PROTEIN 3"/>
    <property type="match status" value="1"/>
</dbReference>
<evidence type="ECO:0000256" key="2">
    <source>
        <dbReference type="SAM" id="Coils"/>
    </source>
</evidence>
<feature type="coiled-coil region" evidence="2">
    <location>
        <begin position="308"/>
        <end position="335"/>
    </location>
</feature>
<dbReference type="InterPro" id="IPR027417">
    <property type="entry name" value="P-loop_NTPase"/>
</dbReference>
<dbReference type="AlphaFoldDB" id="A0A0C2MSN8"/>
<proteinExistence type="predicted"/>
<name>A0A0C2MSN8_THEKT</name>
<dbReference type="GO" id="GO:0005694">
    <property type="term" value="C:chromosome"/>
    <property type="evidence" value="ECO:0007669"/>
    <property type="project" value="InterPro"/>
</dbReference>
<evidence type="ECO:0000313" key="4">
    <source>
        <dbReference type="EMBL" id="KII67235.1"/>
    </source>
</evidence>
<dbReference type="Gene3D" id="3.40.50.300">
    <property type="entry name" value="P-loop containing nucleotide triphosphate hydrolases"/>
    <property type="match status" value="1"/>
</dbReference>
<feature type="coiled-coil region" evidence="2">
    <location>
        <begin position="462"/>
        <end position="489"/>
    </location>
</feature>
<comment type="caution">
    <text evidence="4">The sequence shown here is derived from an EMBL/GenBank/DDBJ whole genome shotgun (WGS) entry which is preliminary data.</text>
</comment>
<feature type="domain" description="SMC hinge" evidence="3">
    <location>
        <begin position="156"/>
        <end position="269"/>
    </location>
</feature>
<keyword evidence="5" id="KW-1185">Reference proteome</keyword>
<organism evidence="4 5">
    <name type="scientific">Thelohanellus kitauei</name>
    <name type="common">Myxosporean</name>
    <dbReference type="NCBI Taxonomy" id="669202"/>
    <lineage>
        <taxon>Eukaryota</taxon>
        <taxon>Metazoa</taxon>
        <taxon>Cnidaria</taxon>
        <taxon>Myxozoa</taxon>
        <taxon>Myxosporea</taxon>
        <taxon>Bivalvulida</taxon>
        <taxon>Platysporina</taxon>
        <taxon>Myxobolidae</taxon>
        <taxon>Thelohanellus</taxon>
    </lineage>
</organism>
<accession>A0A0C2MSN8</accession>
<sequence>MEIKKKEQDFKINRKLLEKNKQTESSIKARLRSISGSGFSQESTLDISGTVHETSISKEELKNFKIKRDELDCQIKVGNEKMHESSMLVGDLRKRRLELIEQKKNLWNRESEITNRLTALKLKLSGTEKKWCRVMSREVLSGIKSLHTITAEHKIKGVFGAVYENLDVDARYFTCIDVTAGNKLFNVLVDASETATRILKIFKEKKFDGQITFIPINNLNVRPRSFPEHESAVPLISRIKYDSKFEKAFQLIFGQTMLCRNKQVAYEIAKEQSFDGVTLEGDQVFHRGSIVGGYVDARSGVLESYHQFSQLKTQLESHENELKMILGKVDEINDEITKISTKIINEESKYNQLKFDHQARIDQLNDCNKEITQMENFSRKIELSGISFNESAQSKENIDPNISHLSAVELEDKLRNAIFDQSKIIDKINSIEALLNNNFYITQNELKNKLCELEIVDSNPLITAKTNELAKYQSSIDEYNATVNEIQSSLHLLRGEIIEHENLREQDKIHLNSENTEHLRILSQLDGITNKISLARKKLNETENHMAIIAASEEDLSELRDKSTKWLWKNFNLIEAQLKKSTVNKKAAEDYVNLSSERDKSLRNYNELEKSLDVSYHFTNIFSQLYPNAYAHLILRRSSTQVHDPDQENDITSFSGVGIKVSFDKEKQNVVEISKLSGGEKTLVTLALIFAFQRCDPVPIYLFDEVDQALDANHRQTFSKMLHELSANGQFIVTTFRPEILTYSPKCFIVTFKNRVSAISQATAEKARSKIEAEKDENKT</sequence>
<dbReference type="Gene3D" id="3.30.70.1620">
    <property type="match status" value="1"/>
</dbReference>
<dbReference type="InterPro" id="IPR010935">
    <property type="entry name" value="SMC_hinge"/>
</dbReference>
<dbReference type="GO" id="GO:0005524">
    <property type="term" value="F:ATP binding"/>
    <property type="evidence" value="ECO:0007669"/>
    <property type="project" value="InterPro"/>
</dbReference>
<dbReference type="OrthoDB" id="431497at2759"/>
<dbReference type="SMART" id="SM00968">
    <property type="entry name" value="SMC_hinge"/>
    <property type="match status" value="1"/>
</dbReference>
<gene>
    <name evidence="4" type="ORF">RF11_13871</name>
</gene>
<protein>
    <submittedName>
        <fullName evidence="4">Structural maintenance of chromosomes protein 3</fullName>
    </submittedName>
</protein>
<dbReference type="InterPro" id="IPR003395">
    <property type="entry name" value="RecF/RecN/SMC_N"/>
</dbReference>
<dbReference type="OMA" id="GQKTVCA"/>
<dbReference type="SUPFAM" id="SSF75553">
    <property type="entry name" value="Smc hinge domain"/>
    <property type="match status" value="1"/>
</dbReference>
<dbReference type="SUPFAM" id="SSF52540">
    <property type="entry name" value="P-loop containing nucleoside triphosphate hydrolases"/>
    <property type="match status" value="1"/>
</dbReference>
<dbReference type="EMBL" id="JWZT01003269">
    <property type="protein sequence ID" value="KII67235.1"/>
    <property type="molecule type" value="Genomic_DNA"/>
</dbReference>
<evidence type="ECO:0000256" key="1">
    <source>
        <dbReference type="ARBA" id="ARBA00023054"/>
    </source>
</evidence>
<dbReference type="Gene3D" id="1.20.1060.20">
    <property type="match status" value="1"/>
</dbReference>
<evidence type="ECO:0000259" key="3">
    <source>
        <dbReference type="SMART" id="SM00968"/>
    </source>
</evidence>
<dbReference type="GO" id="GO:0051276">
    <property type="term" value="P:chromosome organization"/>
    <property type="evidence" value="ECO:0007669"/>
    <property type="project" value="InterPro"/>
</dbReference>
<keyword evidence="1 2" id="KW-0175">Coiled coil</keyword>
<dbReference type="Pfam" id="PF02463">
    <property type="entry name" value="SMC_N"/>
    <property type="match status" value="1"/>
</dbReference>
<dbReference type="InterPro" id="IPR036277">
    <property type="entry name" value="SMC_hinge_sf"/>
</dbReference>
<reference evidence="4 5" key="1">
    <citation type="journal article" date="2014" name="Genome Biol. Evol.">
        <title>The genome of the myxosporean Thelohanellus kitauei shows adaptations to nutrient acquisition within its fish host.</title>
        <authorList>
            <person name="Yang Y."/>
            <person name="Xiong J."/>
            <person name="Zhou Z."/>
            <person name="Huo F."/>
            <person name="Miao W."/>
            <person name="Ran C."/>
            <person name="Liu Y."/>
            <person name="Zhang J."/>
            <person name="Feng J."/>
            <person name="Wang M."/>
            <person name="Wang M."/>
            <person name="Wang L."/>
            <person name="Yao B."/>
        </authorList>
    </citation>
    <scope>NUCLEOTIDE SEQUENCE [LARGE SCALE GENOMIC DNA]</scope>
    <source>
        <strain evidence="4">Wuqing</strain>
    </source>
</reference>
<dbReference type="Pfam" id="PF06470">
    <property type="entry name" value="SMC_hinge"/>
    <property type="match status" value="1"/>
</dbReference>